<reference evidence="1 2" key="1">
    <citation type="journal article" date="2019" name="Nat. Ecol. Evol.">
        <title>Megaphylogeny resolves global patterns of mushroom evolution.</title>
        <authorList>
            <person name="Varga T."/>
            <person name="Krizsan K."/>
            <person name="Foldi C."/>
            <person name="Dima B."/>
            <person name="Sanchez-Garcia M."/>
            <person name="Sanchez-Ramirez S."/>
            <person name="Szollosi G.J."/>
            <person name="Szarkandi J.G."/>
            <person name="Papp V."/>
            <person name="Albert L."/>
            <person name="Andreopoulos W."/>
            <person name="Angelini C."/>
            <person name="Antonin V."/>
            <person name="Barry K.W."/>
            <person name="Bougher N.L."/>
            <person name="Buchanan P."/>
            <person name="Buyck B."/>
            <person name="Bense V."/>
            <person name="Catcheside P."/>
            <person name="Chovatia M."/>
            <person name="Cooper J."/>
            <person name="Damon W."/>
            <person name="Desjardin D."/>
            <person name="Finy P."/>
            <person name="Geml J."/>
            <person name="Haridas S."/>
            <person name="Hughes K."/>
            <person name="Justo A."/>
            <person name="Karasinski D."/>
            <person name="Kautmanova I."/>
            <person name="Kiss B."/>
            <person name="Kocsube S."/>
            <person name="Kotiranta H."/>
            <person name="LaButti K.M."/>
            <person name="Lechner B.E."/>
            <person name="Liimatainen K."/>
            <person name="Lipzen A."/>
            <person name="Lukacs Z."/>
            <person name="Mihaltcheva S."/>
            <person name="Morgado L.N."/>
            <person name="Niskanen T."/>
            <person name="Noordeloos M.E."/>
            <person name="Ohm R.A."/>
            <person name="Ortiz-Santana B."/>
            <person name="Ovrebo C."/>
            <person name="Racz N."/>
            <person name="Riley R."/>
            <person name="Savchenko A."/>
            <person name="Shiryaev A."/>
            <person name="Soop K."/>
            <person name="Spirin V."/>
            <person name="Szebenyi C."/>
            <person name="Tomsovsky M."/>
            <person name="Tulloss R.E."/>
            <person name="Uehling J."/>
            <person name="Grigoriev I.V."/>
            <person name="Vagvolgyi C."/>
            <person name="Papp T."/>
            <person name="Martin F.M."/>
            <person name="Miettinen O."/>
            <person name="Hibbett D.S."/>
            <person name="Nagy L.G."/>
        </authorList>
    </citation>
    <scope>NUCLEOTIDE SEQUENCE [LARGE SCALE GENOMIC DNA]</scope>
    <source>
        <strain evidence="1 2">NL-1719</strain>
    </source>
</reference>
<name>A0ACD3AAH8_9AGAR</name>
<evidence type="ECO:0000313" key="2">
    <source>
        <dbReference type="Proteomes" id="UP000308600"/>
    </source>
</evidence>
<accession>A0ACD3AAH8</accession>
<proteinExistence type="predicted"/>
<dbReference type="Proteomes" id="UP000308600">
    <property type="component" value="Unassembled WGS sequence"/>
</dbReference>
<organism evidence="1 2">
    <name type="scientific">Pluteus cervinus</name>
    <dbReference type="NCBI Taxonomy" id="181527"/>
    <lineage>
        <taxon>Eukaryota</taxon>
        <taxon>Fungi</taxon>
        <taxon>Dikarya</taxon>
        <taxon>Basidiomycota</taxon>
        <taxon>Agaricomycotina</taxon>
        <taxon>Agaricomycetes</taxon>
        <taxon>Agaricomycetidae</taxon>
        <taxon>Agaricales</taxon>
        <taxon>Pluteineae</taxon>
        <taxon>Pluteaceae</taxon>
        <taxon>Pluteus</taxon>
    </lineage>
</organism>
<keyword evidence="2" id="KW-1185">Reference proteome</keyword>
<feature type="non-terminal residue" evidence="1">
    <location>
        <position position="1"/>
    </location>
</feature>
<protein>
    <submittedName>
        <fullName evidence="1">Uncharacterized protein</fullName>
    </submittedName>
</protein>
<sequence length="367" mass="41837">IEERAEFEILNIRENPHSSVSSLVNAENVRECPSRIRYWTCRARRSRPRGSRKYLFRSPPPQQISSRDRSRSMTDPIESNPLLPPELEQIIFTYAVEIQTGQVTNLSLVAKRVREWLIPVVYKMVIITLSRSFPTKNYFTLDQYKKYGPHIRYLGISCMAIKTLDPNYLQDANGSVSALIASYLQCCPNLVDFALWGTSVSTGTLEALSKAPLKYLTINMSSIIHLLGVPNAQPLFPDVTHLDLRGESIAVVQFLPIHFPNLTHLALKESLASQDTIKGMFERDSTRLPSRRLQILVLGFSSRLRLAYDEGFPTEKLGGLAEEHRRIIVHAFRDRIEDWETRIRGEAGQGLDIWAYAEKAIAERKLI</sequence>
<dbReference type="EMBL" id="ML208583">
    <property type="protein sequence ID" value="TFK62420.1"/>
    <property type="molecule type" value="Genomic_DNA"/>
</dbReference>
<evidence type="ECO:0000313" key="1">
    <source>
        <dbReference type="EMBL" id="TFK62420.1"/>
    </source>
</evidence>
<gene>
    <name evidence="1" type="ORF">BDN72DRAFT_392100</name>
</gene>